<dbReference type="InterPro" id="IPR000760">
    <property type="entry name" value="Inositol_monophosphatase-like"/>
</dbReference>
<feature type="binding site" evidence="10">
    <location>
        <position position="86"/>
    </location>
    <ligand>
        <name>Mg(2+)</name>
        <dbReference type="ChEBI" id="CHEBI:18420"/>
        <label>1</label>
        <note>catalytic</note>
    </ligand>
</feature>
<feature type="binding site" evidence="10">
    <location>
        <position position="88"/>
    </location>
    <ligand>
        <name>Mg(2+)</name>
        <dbReference type="ChEBI" id="CHEBI:18420"/>
        <label>1</label>
        <note>catalytic</note>
    </ligand>
</feature>
<dbReference type="GO" id="GO:0008441">
    <property type="term" value="F:3'(2'),5'-bisphosphate nucleotidase activity"/>
    <property type="evidence" value="ECO:0007669"/>
    <property type="project" value="UniProtKB-UniRule"/>
</dbReference>
<dbReference type="GO" id="GO:0046854">
    <property type="term" value="P:phosphatidylinositol phosphate biosynthetic process"/>
    <property type="evidence" value="ECO:0007669"/>
    <property type="project" value="InterPro"/>
</dbReference>
<comment type="subcellular location">
    <subcellularLocation>
        <location evidence="9">Cell inner membrane</location>
        <topology evidence="9">Peripheral membrane protein</topology>
        <orientation evidence="9">Cytoplasmic side</orientation>
    </subcellularLocation>
</comment>
<dbReference type="GO" id="GO:0050427">
    <property type="term" value="P:3'-phosphoadenosine 5'-phosphosulfate metabolic process"/>
    <property type="evidence" value="ECO:0007669"/>
    <property type="project" value="TreeGrafter"/>
</dbReference>
<keyword evidence="5 9" id="KW-0479">Metal-binding</keyword>
<sequence>MDDTDALELAAGLAARAAAAIRAVRAAGFAVERKADHSPVTEADRIAEALIVEGLRAATPSLPVVAEEEVAAGLVTAPAERFWLVDPLDGTKEFAKGLDEYAVCIGLIEAGCPVLGVLALPATDELFGGLARRGIAWKQQGDGARAPISARAVPAGGAVLLDSRSHPNPARMAGWLAERKLKLAAVQPMGSAMKFARLAEGAADFVPRLGPTMEWDTAAGQALLEAAGGQVLAEDGAPLRYGKPGWRNSGFVATGLPGAKG</sequence>
<keyword evidence="8 9" id="KW-0472">Membrane</keyword>
<feature type="binding site" evidence="9">
    <location>
        <position position="67"/>
    </location>
    <ligand>
        <name>substrate</name>
    </ligand>
</feature>
<dbReference type="InterPro" id="IPR020550">
    <property type="entry name" value="Inositol_monophosphatase_CS"/>
</dbReference>
<dbReference type="EMBL" id="JACOMF010000003">
    <property type="protein sequence ID" value="MBC4014365.1"/>
    <property type="molecule type" value="Genomic_DNA"/>
</dbReference>
<evidence type="ECO:0000256" key="4">
    <source>
        <dbReference type="ARBA" id="ARBA00022519"/>
    </source>
</evidence>
<dbReference type="PROSITE" id="PS00630">
    <property type="entry name" value="IMP_2"/>
    <property type="match status" value="1"/>
</dbReference>
<feature type="binding site" evidence="9">
    <location>
        <position position="216"/>
    </location>
    <ligand>
        <name>Mg(2+)</name>
        <dbReference type="ChEBI" id="CHEBI:18420"/>
        <label>2</label>
    </ligand>
</feature>
<feature type="binding site" evidence="9">
    <location>
        <position position="86"/>
    </location>
    <ligand>
        <name>Mg(2+)</name>
        <dbReference type="ChEBI" id="CHEBI:18420"/>
        <label>1</label>
    </ligand>
</feature>
<feature type="binding site" evidence="10">
    <location>
        <position position="67"/>
    </location>
    <ligand>
        <name>Mg(2+)</name>
        <dbReference type="ChEBI" id="CHEBI:18420"/>
        <label>1</label>
        <note>catalytic</note>
    </ligand>
</feature>
<keyword evidence="6 9" id="KW-0378">Hydrolase</keyword>
<dbReference type="Proteomes" id="UP000600101">
    <property type="component" value="Unassembled WGS sequence"/>
</dbReference>
<keyword evidence="4 9" id="KW-0997">Cell inner membrane</keyword>
<dbReference type="PROSITE" id="PS00629">
    <property type="entry name" value="IMP_1"/>
    <property type="match status" value="1"/>
</dbReference>
<evidence type="ECO:0000256" key="5">
    <source>
        <dbReference type="ARBA" id="ARBA00022723"/>
    </source>
</evidence>
<dbReference type="CDD" id="cd01638">
    <property type="entry name" value="CysQ"/>
    <property type="match status" value="1"/>
</dbReference>
<dbReference type="AlphaFoldDB" id="A0A9X0UFG8"/>
<evidence type="ECO:0000256" key="2">
    <source>
        <dbReference type="ARBA" id="ARBA00005289"/>
    </source>
</evidence>
<gene>
    <name evidence="9" type="primary">cysQ</name>
    <name evidence="11" type="ORF">H7965_03430</name>
</gene>
<feature type="binding site" evidence="9">
    <location>
        <position position="89"/>
    </location>
    <ligand>
        <name>Mg(2+)</name>
        <dbReference type="ChEBI" id="CHEBI:18420"/>
        <label>2</label>
    </ligand>
</feature>
<evidence type="ECO:0000256" key="1">
    <source>
        <dbReference type="ARBA" id="ARBA00001625"/>
    </source>
</evidence>
<name>A0A9X0UFG8_9PROT</name>
<keyword evidence="3 9" id="KW-1003">Cell membrane</keyword>
<feature type="binding site" evidence="9">
    <location>
        <position position="216"/>
    </location>
    <ligand>
        <name>substrate</name>
    </ligand>
</feature>
<evidence type="ECO:0000313" key="12">
    <source>
        <dbReference type="Proteomes" id="UP000600101"/>
    </source>
</evidence>
<comment type="caution">
    <text evidence="11">The sequence shown here is derived from an EMBL/GenBank/DDBJ whole genome shotgun (WGS) entry which is preliminary data.</text>
</comment>
<comment type="cofactor">
    <cofactor evidence="9 10">
        <name>Mg(2+)</name>
        <dbReference type="ChEBI" id="CHEBI:18420"/>
    </cofactor>
</comment>
<evidence type="ECO:0000256" key="7">
    <source>
        <dbReference type="ARBA" id="ARBA00022842"/>
    </source>
</evidence>
<dbReference type="SUPFAM" id="SSF56655">
    <property type="entry name" value="Carbohydrate phosphatase"/>
    <property type="match status" value="1"/>
</dbReference>
<dbReference type="InterPro" id="IPR050725">
    <property type="entry name" value="CysQ/Inositol_MonoPase"/>
</dbReference>
<reference evidence="11" key="1">
    <citation type="submission" date="2020-08" db="EMBL/GenBank/DDBJ databases">
        <authorList>
            <person name="Hu Y."/>
            <person name="Nguyen S.V."/>
            <person name="Li F."/>
            <person name="Fanning S."/>
        </authorList>
    </citation>
    <scope>NUCLEOTIDE SEQUENCE</scope>
    <source>
        <strain evidence="11">SYSU D8009</strain>
    </source>
</reference>
<dbReference type="EC" id="3.1.3.7" evidence="9"/>
<comment type="function">
    <text evidence="9">Converts adenosine-3',5'-bisphosphate (PAP) to AMP.</text>
</comment>
<dbReference type="Gene3D" id="3.40.190.80">
    <property type="match status" value="1"/>
</dbReference>
<feature type="binding site" evidence="9">
    <location>
        <position position="88"/>
    </location>
    <ligand>
        <name>Mg(2+)</name>
        <dbReference type="ChEBI" id="CHEBI:18420"/>
        <label>1</label>
    </ligand>
</feature>
<evidence type="ECO:0000256" key="8">
    <source>
        <dbReference type="ARBA" id="ARBA00023136"/>
    </source>
</evidence>
<evidence type="ECO:0000256" key="9">
    <source>
        <dbReference type="HAMAP-Rule" id="MF_02095"/>
    </source>
</evidence>
<dbReference type="GO" id="GO:0000287">
    <property type="term" value="F:magnesium ion binding"/>
    <property type="evidence" value="ECO:0007669"/>
    <property type="project" value="UniProtKB-UniRule"/>
</dbReference>
<feature type="binding site" evidence="9">
    <location>
        <begin position="88"/>
        <end position="91"/>
    </location>
    <ligand>
        <name>substrate</name>
    </ligand>
</feature>
<evidence type="ECO:0000256" key="10">
    <source>
        <dbReference type="PIRSR" id="PIRSR600760-2"/>
    </source>
</evidence>
<dbReference type="GO" id="GO:0005886">
    <property type="term" value="C:plasma membrane"/>
    <property type="evidence" value="ECO:0007669"/>
    <property type="project" value="UniProtKB-SubCell"/>
</dbReference>
<dbReference type="PRINTS" id="PR00377">
    <property type="entry name" value="IMPHPHTASES"/>
</dbReference>
<proteinExistence type="inferred from homology"/>
<dbReference type="InterPro" id="IPR006240">
    <property type="entry name" value="CysQ"/>
</dbReference>
<feature type="binding site" evidence="9">
    <location>
        <position position="86"/>
    </location>
    <ligand>
        <name>Mg(2+)</name>
        <dbReference type="ChEBI" id="CHEBI:18420"/>
        <label>2</label>
    </ligand>
</feature>
<organism evidence="11 12">
    <name type="scientific">Siccirubricoccus deserti</name>
    <dbReference type="NCBI Taxonomy" id="2013562"/>
    <lineage>
        <taxon>Bacteria</taxon>
        <taxon>Pseudomonadati</taxon>
        <taxon>Pseudomonadota</taxon>
        <taxon>Alphaproteobacteria</taxon>
        <taxon>Acetobacterales</taxon>
        <taxon>Roseomonadaceae</taxon>
        <taxon>Siccirubricoccus</taxon>
    </lineage>
</organism>
<comment type="catalytic activity">
    <reaction evidence="1 9">
        <text>adenosine 3',5'-bisphosphate + H2O = AMP + phosphate</text>
        <dbReference type="Rhea" id="RHEA:10040"/>
        <dbReference type="ChEBI" id="CHEBI:15377"/>
        <dbReference type="ChEBI" id="CHEBI:43474"/>
        <dbReference type="ChEBI" id="CHEBI:58343"/>
        <dbReference type="ChEBI" id="CHEBI:456215"/>
        <dbReference type="EC" id="3.1.3.7"/>
    </reaction>
</comment>
<keyword evidence="7 9" id="KW-0460">Magnesium</keyword>
<evidence type="ECO:0000256" key="6">
    <source>
        <dbReference type="ARBA" id="ARBA00022801"/>
    </source>
</evidence>
<dbReference type="PANTHER" id="PTHR43028:SF5">
    <property type="entry name" value="3'(2'),5'-BISPHOSPHATE NUCLEOTIDASE 1"/>
    <property type="match status" value="1"/>
</dbReference>
<evidence type="ECO:0000313" key="11">
    <source>
        <dbReference type="EMBL" id="MBC4014365.1"/>
    </source>
</evidence>
<keyword evidence="12" id="KW-1185">Reference proteome</keyword>
<feature type="binding site" evidence="9">
    <location>
        <position position="67"/>
    </location>
    <ligand>
        <name>Mg(2+)</name>
        <dbReference type="ChEBI" id="CHEBI:18420"/>
        <label>1</label>
    </ligand>
</feature>
<feature type="binding site" evidence="10">
    <location>
        <position position="89"/>
    </location>
    <ligand>
        <name>Mg(2+)</name>
        <dbReference type="ChEBI" id="CHEBI:18420"/>
        <label>1</label>
        <note>catalytic</note>
    </ligand>
</feature>
<dbReference type="HAMAP" id="MF_02095">
    <property type="entry name" value="CysQ"/>
    <property type="match status" value="1"/>
</dbReference>
<dbReference type="Pfam" id="PF00459">
    <property type="entry name" value="Inositol_P"/>
    <property type="match status" value="1"/>
</dbReference>
<dbReference type="PANTHER" id="PTHR43028">
    <property type="entry name" value="3'(2'),5'-BISPHOSPHATE NUCLEOTIDASE 1"/>
    <property type="match status" value="1"/>
</dbReference>
<accession>A0A9X0UFG8</accession>
<comment type="similarity">
    <text evidence="2 9">Belongs to the inositol monophosphatase superfamily. CysQ family.</text>
</comment>
<dbReference type="GO" id="GO:0000103">
    <property type="term" value="P:sulfate assimilation"/>
    <property type="evidence" value="ECO:0007669"/>
    <property type="project" value="TreeGrafter"/>
</dbReference>
<protein>
    <recommendedName>
        <fullName evidence="9">3'(2'),5'-bisphosphate nucleotidase CysQ</fullName>
        <ecNumber evidence="9">3.1.3.7</ecNumber>
    </recommendedName>
    <alternativeName>
        <fullName evidence="9">3'(2'),5-bisphosphonucleoside 3'(2')-phosphohydrolase</fullName>
    </alternativeName>
    <alternativeName>
        <fullName evidence="9">3'-phosphoadenosine 5'-phosphate phosphatase</fullName>
        <shortName evidence="9">PAP phosphatase</shortName>
    </alternativeName>
</protein>
<evidence type="ECO:0000256" key="3">
    <source>
        <dbReference type="ARBA" id="ARBA00022475"/>
    </source>
</evidence>
<dbReference type="InterPro" id="IPR020583">
    <property type="entry name" value="Inositol_monoP_metal-BS"/>
</dbReference>
<dbReference type="Gene3D" id="3.30.540.10">
    <property type="entry name" value="Fructose-1,6-Bisphosphatase, subunit A, domain 1"/>
    <property type="match status" value="1"/>
</dbReference>
<dbReference type="RefSeq" id="WP_186769142.1">
    <property type="nucleotide sequence ID" value="NZ_JACOMF010000003.1"/>
</dbReference>
<feature type="binding site" evidence="10">
    <location>
        <position position="216"/>
    </location>
    <ligand>
        <name>Mg(2+)</name>
        <dbReference type="ChEBI" id="CHEBI:18420"/>
        <label>1</label>
        <note>catalytic</note>
    </ligand>
</feature>